<protein>
    <submittedName>
        <fullName evidence="2">NAD(+)/NADH kinase</fullName>
    </submittedName>
</protein>
<evidence type="ECO:0000259" key="1">
    <source>
        <dbReference type="Pfam" id="PF00781"/>
    </source>
</evidence>
<reference evidence="2 3" key="1">
    <citation type="submission" date="2021-07" db="EMBL/GenBank/DDBJ databases">
        <title>Alteriqipengyuania abyssalis NZ-12B nov, sp.nov isolated from deep sea sponge in pacific ocean.</title>
        <authorList>
            <person name="Tareen S."/>
            <person name="Wink J."/>
        </authorList>
    </citation>
    <scope>NUCLEOTIDE SEQUENCE [LARGE SCALE GENOMIC DNA]</scope>
    <source>
        <strain evidence="2 3">NZ-12B</strain>
    </source>
</reference>
<dbReference type="EMBL" id="JAHWXP010000002">
    <property type="protein sequence ID" value="MBY8336598.1"/>
    <property type="molecule type" value="Genomic_DNA"/>
</dbReference>
<dbReference type="InterPro" id="IPR001206">
    <property type="entry name" value="Diacylglycerol_kinase_cat_dom"/>
</dbReference>
<dbReference type="Proteomes" id="UP000759298">
    <property type="component" value="Unassembled WGS sequence"/>
</dbReference>
<keyword evidence="2" id="KW-0808">Transferase</keyword>
<accession>A0ABS7PC25</accession>
<proteinExistence type="predicted"/>
<dbReference type="InterPro" id="IPR017438">
    <property type="entry name" value="ATP-NAD_kinase_N"/>
</dbReference>
<dbReference type="Gene3D" id="3.40.50.10330">
    <property type="entry name" value="Probable inorganic polyphosphate/atp-NAD kinase, domain 1"/>
    <property type="match status" value="1"/>
</dbReference>
<evidence type="ECO:0000313" key="3">
    <source>
        <dbReference type="Proteomes" id="UP000759298"/>
    </source>
</evidence>
<keyword evidence="2" id="KW-0418">Kinase</keyword>
<organism evidence="2 3">
    <name type="scientific">Alteriqipengyuania abyssalis</name>
    <dbReference type="NCBI Taxonomy" id="2860200"/>
    <lineage>
        <taxon>Bacteria</taxon>
        <taxon>Pseudomonadati</taxon>
        <taxon>Pseudomonadota</taxon>
        <taxon>Alphaproteobacteria</taxon>
        <taxon>Sphingomonadales</taxon>
        <taxon>Erythrobacteraceae</taxon>
        <taxon>Alteriqipengyuania</taxon>
    </lineage>
</organism>
<dbReference type="InterPro" id="IPR016064">
    <property type="entry name" value="NAD/diacylglycerol_kinase_sf"/>
</dbReference>
<name>A0ABS7PC25_9SPHN</name>
<dbReference type="GO" id="GO:0016301">
    <property type="term" value="F:kinase activity"/>
    <property type="evidence" value="ECO:0007669"/>
    <property type="project" value="UniProtKB-KW"/>
</dbReference>
<dbReference type="RefSeq" id="WP_222824268.1">
    <property type="nucleotide sequence ID" value="NZ_JAHWXP010000002.1"/>
</dbReference>
<keyword evidence="3" id="KW-1185">Reference proteome</keyword>
<feature type="domain" description="DAGKc" evidence="1">
    <location>
        <begin position="7"/>
        <end position="121"/>
    </location>
</feature>
<gene>
    <name evidence="2" type="ORF">KYN89_06020</name>
</gene>
<dbReference type="Pfam" id="PF00781">
    <property type="entry name" value="DAGK_cat"/>
    <property type="match status" value="1"/>
</dbReference>
<comment type="caution">
    <text evidence="2">The sequence shown here is derived from an EMBL/GenBank/DDBJ whole genome shotgun (WGS) entry which is preliminary data.</text>
</comment>
<evidence type="ECO:0000313" key="2">
    <source>
        <dbReference type="EMBL" id="MBY8336598.1"/>
    </source>
</evidence>
<sequence>MSTSRDIWLITNEGSGSVREELLADLHEACERSSLCIAQRTTFPSEEIPSPAELDKRGIDTVVALGGDGTINAVVAALAGWSGAVLPLPGGTQNLLPKRVHGEAGVHEVIEAFARGNARRVRPQIIRSSKGIALAGLLVGPGTSWNEVREALRAADAGAMLTAAGAAIQNTAGQPPVRIRQPDAGAPEGYPIVELMPHAGGIEIAAYHARTGADFVAQTWALLRQEFREGPHDTLGPFQETTLASTGAQPLDLLLDGEPAHGDATETFMLDKSPVDLIATLAQED</sequence>
<dbReference type="SUPFAM" id="SSF111331">
    <property type="entry name" value="NAD kinase/diacylglycerol kinase-like"/>
    <property type="match status" value="1"/>
</dbReference>